<dbReference type="Proteomes" id="UP000008370">
    <property type="component" value="Unassembled WGS sequence"/>
</dbReference>
<dbReference type="GeneID" id="18908885"/>
<dbReference type="STRING" id="650164.K5WLM6"/>
<evidence type="ECO:0000313" key="3">
    <source>
        <dbReference type="Proteomes" id="UP000008370"/>
    </source>
</evidence>
<feature type="transmembrane region" description="Helical" evidence="1">
    <location>
        <begin position="303"/>
        <end position="321"/>
    </location>
</feature>
<feature type="transmembrane region" description="Helical" evidence="1">
    <location>
        <begin position="158"/>
        <end position="179"/>
    </location>
</feature>
<accession>K5WLM6</accession>
<dbReference type="EMBL" id="JH930477">
    <property type="protein sequence ID" value="EKM51197.1"/>
    <property type="molecule type" value="Genomic_DNA"/>
</dbReference>
<evidence type="ECO:0000313" key="2">
    <source>
        <dbReference type="EMBL" id="EKM51197.1"/>
    </source>
</evidence>
<dbReference type="OrthoDB" id="72269at2759"/>
<dbReference type="HOGENOM" id="CLU_038717_3_1_1"/>
<feature type="transmembrane region" description="Helical" evidence="1">
    <location>
        <begin position="55"/>
        <end position="76"/>
    </location>
</feature>
<keyword evidence="1" id="KW-1133">Transmembrane helix</keyword>
<feature type="transmembrane region" description="Helical" evidence="1">
    <location>
        <begin position="191"/>
        <end position="209"/>
    </location>
</feature>
<keyword evidence="1" id="KW-0472">Membrane</keyword>
<feature type="transmembrane region" description="Helical" evidence="1">
    <location>
        <begin position="115"/>
        <end position="137"/>
    </location>
</feature>
<dbReference type="AlphaFoldDB" id="K5WLM6"/>
<dbReference type="RefSeq" id="XP_007400349.1">
    <property type="nucleotide sequence ID" value="XM_007400287.1"/>
</dbReference>
<keyword evidence="1" id="KW-0812">Transmembrane</keyword>
<evidence type="ECO:0000256" key="1">
    <source>
        <dbReference type="SAM" id="Phobius"/>
    </source>
</evidence>
<organism evidence="2 3">
    <name type="scientific">Phanerochaete carnosa (strain HHB-10118-sp)</name>
    <name type="common">White-rot fungus</name>
    <name type="synonym">Peniophora carnosa</name>
    <dbReference type="NCBI Taxonomy" id="650164"/>
    <lineage>
        <taxon>Eukaryota</taxon>
        <taxon>Fungi</taxon>
        <taxon>Dikarya</taxon>
        <taxon>Basidiomycota</taxon>
        <taxon>Agaricomycotina</taxon>
        <taxon>Agaricomycetes</taxon>
        <taxon>Polyporales</taxon>
        <taxon>Phanerochaetaceae</taxon>
        <taxon>Phanerochaete</taxon>
    </lineage>
</organism>
<dbReference type="KEGG" id="pco:PHACADRAFT_151791"/>
<protein>
    <submittedName>
        <fullName evidence="2">Uncharacterized protein</fullName>
    </submittedName>
</protein>
<feature type="transmembrane region" description="Helical" evidence="1">
    <location>
        <begin position="266"/>
        <end position="291"/>
    </location>
</feature>
<gene>
    <name evidence="2" type="ORF">PHACADRAFT_151791</name>
</gene>
<proteinExistence type="predicted"/>
<name>K5WLM6_PHACS</name>
<feature type="transmembrane region" description="Helical" evidence="1">
    <location>
        <begin position="230"/>
        <end position="254"/>
    </location>
</feature>
<feature type="transmembrane region" description="Helical" evidence="1">
    <location>
        <begin position="83"/>
        <end position="103"/>
    </location>
</feature>
<reference evidence="2 3" key="1">
    <citation type="journal article" date="2012" name="BMC Genomics">
        <title>Comparative genomics of the white-rot fungi, Phanerochaete carnosa and P. chrysosporium, to elucidate the genetic basis of the distinct wood types they colonize.</title>
        <authorList>
            <person name="Suzuki H."/>
            <person name="MacDonald J."/>
            <person name="Syed K."/>
            <person name="Salamov A."/>
            <person name="Hori C."/>
            <person name="Aerts A."/>
            <person name="Henrissat B."/>
            <person name="Wiebenga A."/>
            <person name="vanKuyk P.A."/>
            <person name="Barry K."/>
            <person name="Lindquist E."/>
            <person name="LaButti K."/>
            <person name="Lapidus A."/>
            <person name="Lucas S."/>
            <person name="Coutinho P."/>
            <person name="Gong Y."/>
            <person name="Samejima M."/>
            <person name="Mahadevan R."/>
            <person name="Abou-Zaid M."/>
            <person name="de Vries R.P."/>
            <person name="Igarashi K."/>
            <person name="Yadav J.S."/>
            <person name="Grigoriev I.V."/>
            <person name="Master E.R."/>
        </authorList>
    </citation>
    <scope>NUCLEOTIDE SEQUENCE [LARGE SCALE GENOMIC DNA]</scope>
    <source>
        <strain evidence="2 3">HHB-10118-sp</strain>
    </source>
</reference>
<feature type="transmembrane region" description="Helical" evidence="1">
    <location>
        <begin position="333"/>
        <end position="355"/>
    </location>
</feature>
<dbReference type="InParanoid" id="K5WLM6"/>
<keyword evidence="3" id="KW-1185">Reference proteome</keyword>
<sequence>MPPKVPATSFLWSLCILAVVLIFIIPPSSLVLIPTAVSAWKTGWLPDGLPLRRFYTGFVPLDFIFMVYGGVSGAAVDGNDEATHLFCLWFLPQLCTVLLFTYWEAGRAKSGLAIWPTFVCILAQFLTAGVTLPAYFVSHIHNISSIPTLLPADALTRVKTILPAIILGYLVPSWFLVFPPKGVSLDTVQKISAAWQPFPLYTAAFWALFRKVDLSAFGPSAGPHQDASRVLIWLSRSYYVCGLIAAWAHLYVFVPSLFATESSHSFANIFIPFWLHPYLPISLPAGSLAAYRPCSRLLFQHDWLIMTIAILTFFARSHLHMRTGFPSMGIESWAFRMLFISIVGGPGAALAWAAVKREEKIASAQNAKNARKLTLQEYVFASDCAHN</sequence>